<dbReference type="InParanoid" id="A0A1Y1YFR2"/>
<dbReference type="PANTHER" id="PTHR47263:SF1">
    <property type="entry name" value="C2 DOMAIN PROTEIN (AFU_ORTHOLOGUE AFUA_7G02350)"/>
    <property type="match status" value="1"/>
</dbReference>
<organism evidence="1 2">
    <name type="scientific">Basidiobolus meristosporus CBS 931.73</name>
    <dbReference type="NCBI Taxonomy" id="1314790"/>
    <lineage>
        <taxon>Eukaryota</taxon>
        <taxon>Fungi</taxon>
        <taxon>Fungi incertae sedis</taxon>
        <taxon>Zoopagomycota</taxon>
        <taxon>Entomophthoromycotina</taxon>
        <taxon>Basidiobolomycetes</taxon>
        <taxon>Basidiobolales</taxon>
        <taxon>Basidiobolaceae</taxon>
        <taxon>Basidiobolus</taxon>
    </lineage>
</organism>
<comment type="caution">
    <text evidence="1">The sequence shown here is derived from an EMBL/GenBank/DDBJ whole genome shotgun (WGS) entry which is preliminary data.</text>
</comment>
<dbReference type="Proteomes" id="UP000193498">
    <property type="component" value="Unassembled WGS sequence"/>
</dbReference>
<dbReference type="PANTHER" id="PTHR47263">
    <property type="entry name" value="ADENYLATE CYCLASE ACTIVATION PROTEIN GIT1"/>
    <property type="match status" value="1"/>
</dbReference>
<gene>
    <name evidence="1" type="ORF">K493DRAFT_17279</name>
</gene>
<sequence length="426" mass="48574">MLSNRETSFSETYEYALRFALLQQNIAREVYKAGRETYKEKFHTTDTPLSAMFLANLCAVLERGGSLPATPNAHPLEPSQVAGRCYGNLARALRLQKSTDTVTIETLIRLYVDYVLYDFQTNGLAPSLQAKARLIKCIDEFLLVTLPLARGNTDLMNRFGSYKLILLHLEQDQYVEFVGEIFEVAPKEHQENIRILRPSCTRQAAIVELQALQAHLARGETTFKPEAFESAQDFQRWITMEKEKIGQLLNGLQSIPCTSASQPGRVDLIPPDARKHFQNLLLLILPEDQWKKKFGEMGSVFLNICGHHWRIPAFFRQVAQFKAANIKWEMGELSYELLSKAIMELETVSDDAIYPDVQEFLSICDSLENLLVERFGEALRSLDRNPQEEFGWIKVIVNSIKDNQILMSYREGSGPFVQQIEGCIQV</sequence>
<dbReference type="EMBL" id="MCFE01000145">
    <property type="protein sequence ID" value="ORX96827.1"/>
    <property type="molecule type" value="Genomic_DNA"/>
</dbReference>
<proteinExistence type="predicted"/>
<keyword evidence="2" id="KW-1185">Reference proteome</keyword>
<dbReference type="AlphaFoldDB" id="A0A1Y1YFR2"/>
<evidence type="ECO:0000313" key="2">
    <source>
        <dbReference type="Proteomes" id="UP000193498"/>
    </source>
</evidence>
<name>A0A1Y1YFR2_9FUNG</name>
<dbReference type="InterPro" id="IPR052811">
    <property type="entry name" value="Glucose_resp_signaling"/>
</dbReference>
<reference evidence="1 2" key="1">
    <citation type="submission" date="2016-07" db="EMBL/GenBank/DDBJ databases">
        <title>Pervasive Adenine N6-methylation of Active Genes in Fungi.</title>
        <authorList>
            <consortium name="DOE Joint Genome Institute"/>
            <person name="Mondo S.J."/>
            <person name="Dannebaum R.O."/>
            <person name="Kuo R.C."/>
            <person name="Labutti K."/>
            <person name="Haridas S."/>
            <person name="Kuo A."/>
            <person name="Salamov A."/>
            <person name="Ahrendt S.R."/>
            <person name="Lipzen A."/>
            <person name="Sullivan W."/>
            <person name="Andreopoulos W.B."/>
            <person name="Clum A."/>
            <person name="Lindquist E."/>
            <person name="Daum C."/>
            <person name="Ramamoorthy G.K."/>
            <person name="Gryganskyi A."/>
            <person name="Culley D."/>
            <person name="Magnuson J.K."/>
            <person name="James T.Y."/>
            <person name="O'Malley M.A."/>
            <person name="Stajich J.E."/>
            <person name="Spatafora J.W."/>
            <person name="Visel A."/>
            <person name="Grigoriev I.V."/>
        </authorList>
    </citation>
    <scope>NUCLEOTIDE SEQUENCE [LARGE SCALE GENOMIC DNA]</scope>
    <source>
        <strain evidence="1 2">CBS 931.73</strain>
    </source>
</reference>
<evidence type="ECO:0000313" key="1">
    <source>
        <dbReference type="EMBL" id="ORX96827.1"/>
    </source>
</evidence>
<protein>
    <submittedName>
        <fullName evidence="1">Uncharacterized protein</fullName>
    </submittedName>
</protein>
<accession>A0A1Y1YFR2</accession>